<sequence>MAFQHDTALFTFIFLLAMSSPSTLIATSRIMFDSVLAPTTLEATIPTFKESIVEVPEASISLPPSSYEFTTFDPNGMGARAPIPASTFLSCMPKGPIRWSAPNPKHNNMLESTMC</sequence>
<feature type="signal peptide" evidence="1">
    <location>
        <begin position="1"/>
        <end position="25"/>
    </location>
</feature>
<dbReference type="Proteomes" id="UP001642487">
    <property type="component" value="Chromosome 8"/>
</dbReference>
<name>A0ABP0Z8H3_9ROSI</name>
<keyword evidence="1" id="KW-0732">Signal</keyword>
<evidence type="ECO:0000256" key="1">
    <source>
        <dbReference type="SAM" id="SignalP"/>
    </source>
</evidence>
<proteinExistence type="predicted"/>
<evidence type="ECO:0000313" key="2">
    <source>
        <dbReference type="EMBL" id="CAK9327606.1"/>
    </source>
</evidence>
<dbReference type="EMBL" id="OZ021742">
    <property type="protein sequence ID" value="CAK9327606.1"/>
    <property type="molecule type" value="Genomic_DNA"/>
</dbReference>
<protein>
    <submittedName>
        <fullName evidence="2">Uncharacterized protein</fullName>
    </submittedName>
</protein>
<gene>
    <name evidence="2" type="ORF">CITCOLO1_LOCUS19992</name>
</gene>
<accession>A0ABP0Z8H3</accession>
<feature type="chain" id="PRO_5045673555" evidence="1">
    <location>
        <begin position="26"/>
        <end position="115"/>
    </location>
</feature>
<reference evidence="2 3" key="1">
    <citation type="submission" date="2024-03" db="EMBL/GenBank/DDBJ databases">
        <authorList>
            <person name="Gkanogiannis A."/>
            <person name="Becerra Lopez-Lavalle L."/>
        </authorList>
    </citation>
    <scope>NUCLEOTIDE SEQUENCE [LARGE SCALE GENOMIC DNA]</scope>
</reference>
<organism evidence="2 3">
    <name type="scientific">Citrullus colocynthis</name>
    <name type="common">colocynth</name>
    <dbReference type="NCBI Taxonomy" id="252529"/>
    <lineage>
        <taxon>Eukaryota</taxon>
        <taxon>Viridiplantae</taxon>
        <taxon>Streptophyta</taxon>
        <taxon>Embryophyta</taxon>
        <taxon>Tracheophyta</taxon>
        <taxon>Spermatophyta</taxon>
        <taxon>Magnoliopsida</taxon>
        <taxon>eudicotyledons</taxon>
        <taxon>Gunneridae</taxon>
        <taxon>Pentapetalae</taxon>
        <taxon>rosids</taxon>
        <taxon>fabids</taxon>
        <taxon>Cucurbitales</taxon>
        <taxon>Cucurbitaceae</taxon>
        <taxon>Benincaseae</taxon>
        <taxon>Citrullus</taxon>
    </lineage>
</organism>
<evidence type="ECO:0000313" key="3">
    <source>
        <dbReference type="Proteomes" id="UP001642487"/>
    </source>
</evidence>
<keyword evidence="3" id="KW-1185">Reference proteome</keyword>